<accession>A0ABP5I931</accession>
<evidence type="ECO:0000313" key="4">
    <source>
        <dbReference type="Proteomes" id="UP001500984"/>
    </source>
</evidence>
<dbReference type="EMBL" id="BAAAPZ010000005">
    <property type="protein sequence ID" value="GAA2095940.1"/>
    <property type="molecule type" value="Genomic_DNA"/>
</dbReference>
<gene>
    <name evidence="3" type="ORF">GCM10009823_15830</name>
</gene>
<name>A0ABP5I931_9MICO</name>
<feature type="compositionally biased region" description="Polar residues" evidence="1">
    <location>
        <begin position="260"/>
        <end position="273"/>
    </location>
</feature>
<keyword evidence="4" id="KW-1185">Reference proteome</keyword>
<dbReference type="Gene3D" id="3.40.50.1010">
    <property type="entry name" value="5'-nuclease"/>
    <property type="match status" value="1"/>
</dbReference>
<evidence type="ECO:0000256" key="1">
    <source>
        <dbReference type="SAM" id="MobiDB-lite"/>
    </source>
</evidence>
<protein>
    <recommendedName>
        <fullName evidence="2">NYN domain-containing protein</fullName>
    </recommendedName>
</protein>
<dbReference type="CDD" id="cd18722">
    <property type="entry name" value="PIN_NicB-like"/>
    <property type="match status" value="1"/>
</dbReference>
<dbReference type="Pfam" id="PF01936">
    <property type="entry name" value="NYN"/>
    <property type="match status" value="1"/>
</dbReference>
<reference evidence="4" key="1">
    <citation type="journal article" date="2019" name="Int. J. Syst. Evol. Microbiol.">
        <title>The Global Catalogue of Microorganisms (GCM) 10K type strain sequencing project: providing services to taxonomists for standard genome sequencing and annotation.</title>
        <authorList>
            <consortium name="The Broad Institute Genomics Platform"/>
            <consortium name="The Broad Institute Genome Sequencing Center for Infectious Disease"/>
            <person name="Wu L."/>
            <person name="Ma J."/>
        </authorList>
    </citation>
    <scope>NUCLEOTIDE SEQUENCE [LARGE SCALE GENOMIC DNA]</scope>
    <source>
        <strain evidence="4">JCM 15900</strain>
    </source>
</reference>
<feature type="region of interest" description="Disordered" evidence="1">
    <location>
        <begin position="206"/>
        <end position="273"/>
    </location>
</feature>
<feature type="compositionally biased region" description="Pro residues" evidence="1">
    <location>
        <begin position="231"/>
        <end position="245"/>
    </location>
</feature>
<organism evidence="3 4">
    <name type="scientific">Brevibacterium salitolerans</name>
    <dbReference type="NCBI Taxonomy" id="1403566"/>
    <lineage>
        <taxon>Bacteria</taxon>
        <taxon>Bacillati</taxon>
        <taxon>Actinomycetota</taxon>
        <taxon>Actinomycetes</taxon>
        <taxon>Micrococcales</taxon>
        <taxon>Brevibacteriaceae</taxon>
        <taxon>Brevibacterium</taxon>
    </lineage>
</organism>
<dbReference type="InterPro" id="IPR021139">
    <property type="entry name" value="NYN"/>
</dbReference>
<evidence type="ECO:0000259" key="2">
    <source>
        <dbReference type="Pfam" id="PF01936"/>
    </source>
</evidence>
<feature type="compositionally biased region" description="Basic and acidic residues" evidence="1">
    <location>
        <begin position="214"/>
        <end position="228"/>
    </location>
</feature>
<feature type="domain" description="NYN" evidence="2">
    <location>
        <begin position="9"/>
        <end position="154"/>
    </location>
</feature>
<evidence type="ECO:0000313" key="3">
    <source>
        <dbReference type="EMBL" id="GAA2095940.1"/>
    </source>
</evidence>
<proteinExistence type="predicted"/>
<sequence length="356" mass="38432">MPGMQEQSAVFIDAGFLLAVGSTKTTGTSLRSSTVVDVRRLIAGIVERTKEDAGLSPLRVYWYDASHHGVMADEHKKIALIDDVKVRLGRIGINGAQKGVDLRLGLDMVEVARNRSARVAYLLCGDDDIAEAVEAAQDQGMKVVLVGLEDPGRRVGLSSVAEHLALQVDRIITIPSELIRSCFEPSMSHRSKESAEGITTVAAASVTRNTEGAEPGHTHAAEGKDAEAPSRPVPKPGPPPRPAPPASVSSPGTARPHVTRSATTPLYSTSTESQDVDCETLFDVVEEVAVNTAESWLNSATQIQLEELLRDYPYLEPDIDRALLQDCAAQIGETETNSQAIRKHLRDSFWAAVRER</sequence>
<dbReference type="Proteomes" id="UP001500984">
    <property type="component" value="Unassembled WGS sequence"/>
</dbReference>
<comment type="caution">
    <text evidence="3">The sequence shown here is derived from an EMBL/GenBank/DDBJ whole genome shotgun (WGS) entry which is preliminary data.</text>
</comment>